<proteinExistence type="predicted"/>
<dbReference type="AlphaFoldDB" id="A0A2T3FPW0"/>
<dbReference type="EMBL" id="PYLO01000002">
    <property type="protein sequence ID" value="PST37316.1"/>
    <property type="molecule type" value="Genomic_DNA"/>
</dbReference>
<name>A0A2T3FPW0_9CLOT</name>
<evidence type="ECO:0000313" key="3">
    <source>
        <dbReference type="Proteomes" id="UP000241048"/>
    </source>
</evidence>
<dbReference type="InterPro" id="IPR046240">
    <property type="entry name" value="DUF6273"/>
</dbReference>
<gene>
    <name evidence="2" type="ORF">C7U56_05135</name>
</gene>
<dbReference type="Pfam" id="PF19789">
    <property type="entry name" value="DUF6273"/>
    <property type="match status" value="1"/>
</dbReference>
<evidence type="ECO:0000259" key="1">
    <source>
        <dbReference type="Pfam" id="PF19789"/>
    </source>
</evidence>
<feature type="domain" description="DUF6273" evidence="1">
    <location>
        <begin position="351"/>
        <end position="503"/>
    </location>
</feature>
<evidence type="ECO:0000313" key="2">
    <source>
        <dbReference type="EMBL" id="PST37316.1"/>
    </source>
</evidence>
<keyword evidence="3" id="KW-1185">Reference proteome</keyword>
<organism evidence="2 3">
    <name type="scientific">Clostridium fessum</name>
    <dbReference type="NCBI Taxonomy" id="2126740"/>
    <lineage>
        <taxon>Bacteria</taxon>
        <taxon>Bacillati</taxon>
        <taxon>Bacillota</taxon>
        <taxon>Clostridia</taxon>
        <taxon>Eubacteriales</taxon>
        <taxon>Clostridiaceae</taxon>
        <taxon>Clostridium</taxon>
    </lineage>
</organism>
<accession>A0A2T3FPW0</accession>
<sequence>MALAAENAVKQAETAVIVGYSVSFIDAENANHLIFHTQTGKVLEGTSLNVSFPEQIIGSDGHIWKSAVQSPQIFELYGTGTEKIYIKYERGGKVPEMGAEEDAAMLALRKRLERWKQRAWEAECAIFGREDAAVSGSDSGLTVQNQSENDARIRNLVSAIGDAAWHEFYLIGQDFTPSAKTIGVEYDAVYSEVEEDSFSVDGKEYIITRIRVRRNWDDRTCTHQWSQWEWEENDCLKNGRAVYVCGRCQKEKIERLPALGHLDENGDQICDRCGSVDWSESEMPEKVIWKEGDVQLREVGGEILSFTCIDDDYHDWQNEHRKAALFLCDRVIRADVDTAPGKKMNIFSFGKDNNYKTSQVRAWLQKNSQNSSFCLEPIHTGIQTAYMGSTAAGAFSQTSGRELARHDIGFQLMNDQLFCLSLEEALAYREYLWRFDSGDDNPQSQVSAYSQGYYLRTPFYLQDENGKFIYNQQIYGVDLVNGCLRPVRTDSETYGVRPAFALSQM</sequence>
<reference evidence="2 3" key="1">
    <citation type="submission" date="2018-03" db="EMBL/GenBank/DDBJ databases">
        <title>Lachnoclostridium SNUG30386 gen.nov., sp.nov., isolated from human faeces.</title>
        <authorList>
            <person name="Seo B."/>
            <person name="Jeon K."/>
            <person name="Ko G."/>
        </authorList>
    </citation>
    <scope>NUCLEOTIDE SEQUENCE [LARGE SCALE GENOMIC DNA]</scope>
    <source>
        <strain evidence="2 3">SNUG30386</strain>
    </source>
</reference>
<protein>
    <recommendedName>
        <fullName evidence="1">DUF6273 domain-containing protein</fullName>
    </recommendedName>
</protein>
<dbReference type="Proteomes" id="UP000241048">
    <property type="component" value="Unassembled WGS sequence"/>
</dbReference>
<comment type="caution">
    <text evidence="2">The sequence shown here is derived from an EMBL/GenBank/DDBJ whole genome shotgun (WGS) entry which is preliminary data.</text>
</comment>